<feature type="non-terminal residue" evidence="11">
    <location>
        <position position="198"/>
    </location>
</feature>
<feature type="domain" description="G-protein coupled receptors family 3 profile" evidence="10">
    <location>
        <begin position="1"/>
        <end position="132"/>
    </location>
</feature>
<reference evidence="11" key="1">
    <citation type="journal article" date="2023" name="IScience">
        <title>Live-bearing cockroach genome reveals convergent evolutionary mechanisms linked to viviparity in insects and beyond.</title>
        <authorList>
            <person name="Fouks B."/>
            <person name="Harrison M.C."/>
            <person name="Mikhailova A.A."/>
            <person name="Marchal E."/>
            <person name="English S."/>
            <person name="Carruthers M."/>
            <person name="Jennings E.C."/>
            <person name="Chiamaka E.L."/>
            <person name="Frigard R.A."/>
            <person name="Pippel M."/>
            <person name="Attardo G.M."/>
            <person name="Benoit J.B."/>
            <person name="Bornberg-Bauer E."/>
            <person name="Tobe S.S."/>
        </authorList>
    </citation>
    <scope>NUCLEOTIDE SEQUENCE</scope>
    <source>
        <strain evidence="11">Stay&amp;Tobe</strain>
    </source>
</reference>
<keyword evidence="5 9" id="KW-0472">Membrane</keyword>
<reference evidence="11" key="2">
    <citation type="submission" date="2023-05" db="EMBL/GenBank/DDBJ databases">
        <authorList>
            <person name="Fouks B."/>
        </authorList>
    </citation>
    <scope>NUCLEOTIDE SEQUENCE</scope>
    <source>
        <strain evidence="11">Stay&amp;Tobe</strain>
        <tissue evidence="11">Testes</tissue>
    </source>
</reference>
<comment type="subcellular location">
    <subcellularLocation>
        <location evidence="1">Membrane</location>
        <topology evidence="1">Multi-pass membrane protein</topology>
    </subcellularLocation>
</comment>
<dbReference type="PANTHER" id="PTHR10519">
    <property type="entry name" value="GABA-B RECEPTOR"/>
    <property type="match status" value="1"/>
</dbReference>
<sequence length="198" mass="22629">LHPSSDDIMIIPENEYCQSDHMTIFVGSIYAYKGLLMIFGAFLAWETRHVSITSVERLQYVGMSVYNVVIMCIMGAAISFVLSDKQDASFIIISVFIIFCTTGTLCLVFVPKLIELKRNPQGSIDKRMIRATLRPMSKNRRDSVASEMEEKLKDAKAFNQKYRKQLLERETELQMLVRRLGDEGKDILESDIGMDHGY</sequence>
<evidence type="ECO:0000256" key="1">
    <source>
        <dbReference type="ARBA" id="ARBA00004141"/>
    </source>
</evidence>
<dbReference type="PRINTS" id="PR01176">
    <property type="entry name" value="GABABRECEPTR"/>
</dbReference>
<evidence type="ECO:0000256" key="5">
    <source>
        <dbReference type="ARBA" id="ARBA00023136"/>
    </source>
</evidence>
<feature type="non-terminal residue" evidence="11">
    <location>
        <position position="1"/>
    </location>
</feature>
<evidence type="ECO:0000256" key="6">
    <source>
        <dbReference type="ARBA" id="ARBA00023170"/>
    </source>
</evidence>
<dbReference type="EMBL" id="JASPKZ010000426">
    <property type="protein sequence ID" value="KAJ9600357.1"/>
    <property type="molecule type" value="Genomic_DNA"/>
</dbReference>
<evidence type="ECO:0000313" key="11">
    <source>
        <dbReference type="EMBL" id="KAJ9600357.1"/>
    </source>
</evidence>
<feature type="transmembrane region" description="Helical" evidence="9">
    <location>
        <begin position="88"/>
        <end position="110"/>
    </location>
</feature>
<evidence type="ECO:0000256" key="2">
    <source>
        <dbReference type="ARBA" id="ARBA00022692"/>
    </source>
</evidence>
<evidence type="ECO:0000313" key="12">
    <source>
        <dbReference type="Proteomes" id="UP001233999"/>
    </source>
</evidence>
<dbReference type="InterPro" id="IPR002455">
    <property type="entry name" value="GPCR3_GABA-B"/>
</dbReference>
<organism evidence="11 12">
    <name type="scientific">Diploptera punctata</name>
    <name type="common">Pacific beetle cockroach</name>
    <dbReference type="NCBI Taxonomy" id="6984"/>
    <lineage>
        <taxon>Eukaryota</taxon>
        <taxon>Metazoa</taxon>
        <taxon>Ecdysozoa</taxon>
        <taxon>Arthropoda</taxon>
        <taxon>Hexapoda</taxon>
        <taxon>Insecta</taxon>
        <taxon>Pterygota</taxon>
        <taxon>Neoptera</taxon>
        <taxon>Polyneoptera</taxon>
        <taxon>Dictyoptera</taxon>
        <taxon>Blattodea</taxon>
        <taxon>Blaberoidea</taxon>
        <taxon>Blaberidae</taxon>
        <taxon>Diplopterinae</taxon>
        <taxon>Diploptera</taxon>
    </lineage>
</organism>
<name>A0AAD8ESR4_DIPPU</name>
<gene>
    <name evidence="11" type="ORF">L9F63_009347</name>
</gene>
<keyword evidence="7" id="KW-0325">Glycoprotein</keyword>
<evidence type="ECO:0000256" key="8">
    <source>
        <dbReference type="ARBA" id="ARBA00023224"/>
    </source>
</evidence>
<dbReference type="GO" id="GO:0007214">
    <property type="term" value="P:gamma-aminobutyric acid signaling pathway"/>
    <property type="evidence" value="ECO:0007669"/>
    <property type="project" value="TreeGrafter"/>
</dbReference>
<dbReference type="PROSITE" id="PS50259">
    <property type="entry name" value="G_PROTEIN_RECEP_F3_4"/>
    <property type="match status" value="1"/>
</dbReference>
<keyword evidence="2 9" id="KW-0812">Transmembrane</keyword>
<keyword evidence="12" id="KW-1185">Reference proteome</keyword>
<dbReference type="PANTHER" id="PTHR10519:SF74">
    <property type="entry name" value="GAMMA-AMINOBUTYRIC ACID TYPE B RECEPTOR SUBUNIT 2"/>
    <property type="match status" value="1"/>
</dbReference>
<evidence type="ECO:0000256" key="4">
    <source>
        <dbReference type="ARBA" id="ARBA00023040"/>
    </source>
</evidence>
<proteinExistence type="predicted"/>
<evidence type="ECO:0000256" key="7">
    <source>
        <dbReference type="ARBA" id="ARBA00023180"/>
    </source>
</evidence>
<dbReference type="GO" id="GO:0038039">
    <property type="term" value="C:G protein-coupled receptor heterodimeric complex"/>
    <property type="evidence" value="ECO:0007669"/>
    <property type="project" value="TreeGrafter"/>
</dbReference>
<dbReference type="PRINTS" id="PR01177">
    <property type="entry name" value="GABAB1RECPTR"/>
</dbReference>
<accession>A0AAD8ESR4</accession>
<feature type="transmembrane region" description="Helical" evidence="9">
    <location>
        <begin position="22"/>
        <end position="45"/>
    </location>
</feature>
<evidence type="ECO:0000256" key="3">
    <source>
        <dbReference type="ARBA" id="ARBA00022989"/>
    </source>
</evidence>
<dbReference type="GO" id="GO:0004965">
    <property type="term" value="F:G protein-coupled GABA receptor activity"/>
    <property type="evidence" value="ECO:0007669"/>
    <property type="project" value="InterPro"/>
</dbReference>
<feature type="transmembrane region" description="Helical" evidence="9">
    <location>
        <begin position="65"/>
        <end position="82"/>
    </location>
</feature>
<protein>
    <recommendedName>
        <fullName evidence="10">G-protein coupled receptors family 3 profile domain-containing protein</fullName>
    </recommendedName>
</protein>
<dbReference type="Pfam" id="PF00003">
    <property type="entry name" value="7tm_3"/>
    <property type="match status" value="1"/>
</dbReference>
<evidence type="ECO:0000256" key="9">
    <source>
        <dbReference type="SAM" id="Phobius"/>
    </source>
</evidence>
<keyword evidence="3 9" id="KW-1133">Transmembrane helix</keyword>
<dbReference type="Proteomes" id="UP001233999">
    <property type="component" value="Unassembled WGS sequence"/>
</dbReference>
<keyword evidence="6" id="KW-0675">Receptor</keyword>
<dbReference type="AlphaFoldDB" id="A0AAD8ESR4"/>
<evidence type="ECO:0000259" key="10">
    <source>
        <dbReference type="PROSITE" id="PS50259"/>
    </source>
</evidence>
<keyword evidence="4" id="KW-0297">G-protein coupled receptor</keyword>
<keyword evidence="8" id="KW-0807">Transducer</keyword>
<comment type="caution">
    <text evidence="11">The sequence shown here is derived from an EMBL/GenBank/DDBJ whole genome shotgun (WGS) entry which is preliminary data.</text>
</comment>
<dbReference type="InterPro" id="IPR017978">
    <property type="entry name" value="GPCR_3_C"/>
</dbReference>